<reference evidence="1" key="2">
    <citation type="journal article" date="2015" name="Fish Shellfish Immunol.">
        <title>Early steps in the European eel (Anguilla anguilla)-Vibrio vulnificus interaction in the gills: Role of the RtxA13 toxin.</title>
        <authorList>
            <person name="Callol A."/>
            <person name="Pajuelo D."/>
            <person name="Ebbesson L."/>
            <person name="Teles M."/>
            <person name="MacKenzie S."/>
            <person name="Amaro C."/>
        </authorList>
    </citation>
    <scope>NUCLEOTIDE SEQUENCE</scope>
</reference>
<organism evidence="1">
    <name type="scientific">Anguilla anguilla</name>
    <name type="common">European freshwater eel</name>
    <name type="synonym">Muraena anguilla</name>
    <dbReference type="NCBI Taxonomy" id="7936"/>
    <lineage>
        <taxon>Eukaryota</taxon>
        <taxon>Metazoa</taxon>
        <taxon>Chordata</taxon>
        <taxon>Craniata</taxon>
        <taxon>Vertebrata</taxon>
        <taxon>Euteleostomi</taxon>
        <taxon>Actinopterygii</taxon>
        <taxon>Neopterygii</taxon>
        <taxon>Teleostei</taxon>
        <taxon>Anguilliformes</taxon>
        <taxon>Anguillidae</taxon>
        <taxon>Anguilla</taxon>
    </lineage>
</organism>
<name>A0A0E9S7H5_ANGAN</name>
<proteinExistence type="predicted"/>
<evidence type="ECO:0000313" key="1">
    <source>
        <dbReference type="EMBL" id="JAH37167.1"/>
    </source>
</evidence>
<dbReference type="EMBL" id="GBXM01071410">
    <property type="protein sequence ID" value="JAH37167.1"/>
    <property type="molecule type" value="Transcribed_RNA"/>
</dbReference>
<sequence length="113" mass="12008">MVYPLVHLLLVVQHHEGFGRRGVPVEDEAEVSTLALHVGEVYESGVQPDVDALFVDLASVRRQHSGQQRHPALKIPVQLPNKSPQALSGLSAASAACPPRSLWTAASASSTAP</sequence>
<protein>
    <submittedName>
        <fullName evidence="1">Uncharacterized protein</fullName>
    </submittedName>
</protein>
<dbReference type="AlphaFoldDB" id="A0A0E9S7H5"/>
<reference evidence="1" key="1">
    <citation type="submission" date="2014-11" db="EMBL/GenBank/DDBJ databases">
        <authorList>
            <person name="Amaro Gonzalez C."/>
        </authorList>
    </citation>
    <scope>NUCLEOTIDE SEQUENCE</scope>
</reference>
<accession>A0A0E9S7H5</accession>